<evidence type="ECO:0000313" key="2">
    <source>
        <dbReference type="Proteomes" id="UP001164746"/>
    </source>
</evidence>
<organism evidence="1 2">
    <name type="scientific">Mya arenaria</name>
    <name type="common">Soft-shell clam</name>
    <dbReference type="NCBI Taxonomy" id="6604"/>
    <lineage>
        <taxon>Eukaryota</taxon>
        <taxon>Metazoa</taxon>
        <taxon>Spiralia</taxon>
        <taxon>Lophotrochozoa</taxon>
        <taxon>Mollusca</taxon>
        <taxon>Bivalvia</taxon>
        <taxon>Autobranchia</taxon>
        <taxon>Heteroconchia</taxon>
        <taxon>Euheterodonta</taxon>
        <taxon>Imparidentia</taxon>
        <taxon>Neoheterodontei</taxon>
        <taxon>Myida</taxon>
        <taxon>Myoidea</taxon>
        <taxon>Myidae</taxon>
        <taxon>Mya</taxon>
    </lineage>
</organism>
<accession>A0ABY7FZ63</accession>
<name>A0ABY7FZ63_MYAAR</name>
<dbReference type="EMBL" id="CP111026">
    <property type="protein sequence ID" value="WAR27472.1"/>
    <property type="molecule type" value="Genomic_DNA"/>
</dbReference>
<protein>
    <submittedName>
        <fullName evidence="1">Uncharacterized protein</fullName>
    </submittedName>
</protein>
<gene>
    <name evidence="1" type="ORF">MAR_013176</name>
</gene>
<proteinExistence type="predicted"/>
<evidence type="ECO:0000313" key="1">
    <source>
        <dbReference type="EMBL" id="WAR27472.1"/>
    </source>
</evidence>
<dbReference type="Proteomes" id="UP001164746">
    <property type="component" value="Chromosome 15"/>
</dbReference>
<reference evidence="1" key="1">
    <citation type="submission" date="2022-11" db="EMBL/GenBank/DDBJ databases">
        <title>Centuries of genome instability and evolution in soft-shell clam transmissible cancer (bioRxiv).</title>
        <authorList>
            <person name="Hart S.F.M."/>
            <person name="Yonemitsu M.A."/>
            <person name="Giersch R.M."/>
            <person name="Beal B.F."/>
            <person name="Arriagada G."/>
            <person name="Davis B.W."/>
            <person name="Ostrander E.A."/>
            <person name="Goff S.P."/>
            <person name="Metzger M.J."/>
        </authorList>
    </citation>
    <scope>NUCLEOTIDE SEQUENCE</scope>
    <source>
        <strain evidence="1">MELC-2E11</strain>
        <tissue evidence="1">Siphon/mantle</tissue>
    </source>
</reference>
<sequence>MAQFMAFLEERKYLTHQLSILVPDPSTQPLLTMPTKGVTNVKASRPWHAMVTNVPRITQNTFLPDLSMRKPNSGDAIADIMYTRLETHIKHTFISNFTCTDAVCSFVKIAES</sequence>
<keyword evidence="2" id="KW-1185">Reference proteome</keyword>